<evidence type="ECO:0000256" key="1">
    <source>
        <dbReference type="ARBA" id="ARBA00001927"/>
    </source>
</evidence>
<dbReference type="Pfam" id="PF01058">
    <property type="entry name" value="Oxidored_q6"/>
    <property type="match status" value="1"/>
</dbReference>
<proteinExistence type="predicted"/>
<keyword evidence="3" id="KW-0408">Iron</keyword>
<keyword evidence="3" id="KW-0003">3Fe-4S</keyword>
<keyword evidence="6" id="KW-1185">Reference proteome</keyword>
<dbReference type="Gene3D" id="3.40.50.700">
    <property type="entry name" value="NADH:ubiquinone oxidoreductase-like, 20kDa subunit"/>
    <property type="match status" value="1"/>
</dbReference>
<comment type="caution">
    <text evidence="5">The sequence shown here is derived from an EMBL/GenBank/DDBJ whole genome shotgun (WGS) entry which is preliminary data.</text>
</comment>
<dbReference type="InterPro" id="IPR051349">
    <property type="entry name" value="Hydrogenase_assoc-protein"/>
</dbReference>
<evidence type="ECO:0000256" key="3">
    <source>
        <dbReference type="ARBA" id="ARBA00023291"/>
    </source>
</evidence>
<feature type="domain" description="NADH:ubiquinone oxidoreductase-like 20kDa subunit" evidence="4">
    <location>
        <begin position="16"/>
        <end position="152"/>
    </location>
</feature>
<dbReference type="Proteomes" id="UP000254771">
    <property type="component" value="Unassembled WGS sequence"/>
</dbReference>
<dbReference type="InterPro" id="IPR006137">
    <property type="entry name" value="NADH_UbQ_OxRdtase-like_20kDa"/>
</dbReference>
<keyword evidence="2" id="KW-0560">Oxidoreductase</keyword>
<dbReference type="PANTHER" id="PTHR42845:SF3">
    <property type="entry name" value="CYTOSOLIC NIFE-HYDROGENASE, DELTA SUBUNIT"/>
    <property type="match status" value="1"/>
</dbReference>
<keyword evidence="3" id="KW-0411">Iron-sulfur</keyword>
<keyword evidence="3" id="KW-0479">Metal-binding</keyword>
<dbReference type="GO" id="GO:0051538">
    <property type="term" value="F:3 iron, 4 sulfur cluster binding"/>
    <property type="evidence" value="ECO:0007669"/>
    <property type="project" value="UniProtKB-KW"/>
</dbReference>
<protein>
    <submittedName>
        <fullName evidence="5">Sulfhydrogenase subunit delta</fullName>
    </submittedName>
</protein>
<dbReference type="InterPro" id="IPR037024">
    <property type="entry name" value="NiFe_Hase_small_N_sf"/>
</dbReference>
<comment type="cofactor">
    <cofactor evidence="1">
        <name>[3Fe-4S] cluster</name>
        <dbReference type="ChEBI" id="CHEBI:21137"/>
    </cofactor>
</comment>
<evidence type="ECO:0000259" key="4">
    <source>
        <dbReference type="Pfam" id="PF01058"/>
    </source>
</evidence>
<accession>A0A370DC92</accession>
<dbReference type="PANTHER" id="PTHR42845">
    <property type="entry name" value="COENZYME F420-REDUCING HYDROGENASE, GAMMA SUBUNIT"/>
    <property type="match status" value="1"/>
</dbReference>
<evidence type="ECO:0000256" key="2">
    <source>
        <dbReference type="ARBA" id="ARBA00023002"/>
    </source>
</evidence>
<name>A0A370DC92_9GAMM</name>
<evidence type="ECO:0000313" key="5">
    <source>
        <dbReference type="EMBL" id="RDH81994.1"/>
    </source>
</evidence>
<dbReference type="AlphaFoldDB" id="A0A370DC92"/>
<evidence type="ECO:0000313" key="6">
    <source>
        <dbReference type="Proteomes" id="UP000254771"/>
    </source>
</evidence>
<dbReference type="GO" id="GO:0016491">
    <property type="term" value="F:oxidoreductase activity"/>
    <property type="evidence" value="ECO:0007669"/>
    <property type="project" value="UniProtKB-KW"/>
</dbReference>
<gene>
    <name evidence="5" type="ORF">DIZ78_16290</name>
</gene>
<sequence length="265" mass="28071">MNTPKPKLAIHKFSSCDGCQLALLNLGETLLELPKYVDITHFAEAGPNNPNAKVDIALVEGSISTPDDIERIKQVRENSAYLITIGACATAGGLQALANLADREAWMAAVYARPDTIETLSSSTSISGHVKVDLELHGCPVNSQQVIAALADLLAGVKPVSERQPLCMECKRKGVVCTMVTKGEPCMGPVTRAGCGALCPSLGRACYSCYGPAETVNDGALAQRLQSLGLTTEAVARHFLFITSGAPPFRDAGLRLRPPPLETDE</sequence>
<dbReference type="SUPFAM" id="SSF56770">
    <property type="entry name" value="HydA/Nqo6-like"/>
    <property type="match status" value="1"/>
</dbReference>
<reference evidence="5 6" key="1">
    <citation type="journal article" date="2018" name="ISME J.">
        <title>Endosymbiont genomes yield clues of tubeworm success.</title>
        <authorList>
            <person name="Li Y."/>
            <person name="Liles M.R."/>
            <person name="Halanych K.M."/>
        </authorList>
    </citation>
    <scope>NUCLEOTIDE SEQUENCE [LARGE SCALE GENOMIC DNA]</scope>
    <source>
        <strain evidence="5">A1462</strain>
    </source>
</reference>
<organism evidence="5 6">
    <name type="scientific">endosymbiont of Escarpia spicata</name>
    <dbReference type="NCBI Taxonomy" id="2200908"/>
    <lineage>
        <taxon>Bacteria</taxon>
        <taxon>Pseudomonadati</taxon>
        <taxon>Pseudomonadota</taxon>
        <taxon>Gammaproteobacteria</taxon>
        <taxon>sulfur-oxidizing symbionts</taxon>
    </lineage>
</organism>
<dbReference type="EMBL" id="QFXE01000021">
    <property type="protein sequence ID" value="RDH81994.1"/>
    <property type="molecule type" value="Genomic_DNA"/>
</dbReference>